<dbReference type="EMBL" id="AAFI02000077">
    <property type="protein sequence ID" value="EAL64791.1"/>
    <property type="molecule type" value="Genomic_DNA"/>
</dbReference>
<keyword evidence="3" id="KW-1185">Reference proteome</keyword>
<evidence type="ECO:0000256" key="1">
    <source>
        <dbReference type="SAM" id="SignalP"/>
    </source>
</evidence>
<feature type="chain" id="PRO_5004250072" evidence="1">
    <location>
        <begin position="19"/>
        <end position="379"/>
    </location>
</feature>
<dbReference type="GeneID" id="8625010"/>
<dbReference type="Proteomes" id="UP000002195">
    <property type="component" value="Unassembled WGS sequence"/>
</dbReference>
<name>Q54NH5_DICDI</name>
<keyword evidence="1" id="KW-0732">Signal</keyword>
<protein>
    <submittedName>
        <fullName evidence="2">Uncharacterized protein</fullName>
    </submittedName>
</protein>
<dbReference type="AlphaFoldDB" id="Q54NH5"/>
<sequence>MKLVNIFIMLVIFLITFSVYNKIYPNNSNTSSSSSSSSSKYEDFQINKEIKNQDYCRIESMDFSKLNEELIIENRGIADIIVGDKDIENINYIGLDSFKCSLGFNGIYLTPSNIWNVIILGLNKLVNPMKYSSLINEKDQTLILQNSIFKNNNNNNNDQIEKILIEEISKKINPTFKQLLIPKFESSTLKDGLIFLTNAIGKRNGVYDYGMIDCKVPSCYVNESLPKDIQILGNIEDYEKMLINIKSIYDLLYEDFNLDDTSFKLFEWYGKNTFIIESIIKYMRDKSFKNMDLYYFINKFHSSNSLNGFLNDARGFSYIPIEIVNGTDLVYPTGTKINLFAGHFASNILLPKSIHGGLAIVEPTINWVITKYRMFSSII</sequence>
<dbReference type="PaxDb" id="44689-DDB0186413"/>
<dbReference type="eggNOG" id="ENOG502RI1A">
    <property type="taxonomic scope" value="Eukaryota"/>
</dbReference>
<dbReference type="VEuPathDB" id="AmoebaDB:DDB_G0285255"/>
<accession>Q54NH5</accession>
<dbReference type="FunCoup" id="Q54NH5">
    <property type="interactions" value="877"/>
</dbReference>
<feature type="signal peptide" evidence="1">
    <location>
        <begin position="1"/>
        <end position="18"/>
    </location>
</feature>
<dbReference type="InterPro" id="IPR025533">
    <property type="entry name" value="DUF4419"/>
</dbReference>
<dbReference type="Pfam" id="PF14388">
    <property type="entry name" value="DUF4419"/>
    <property type="match status" value="1"/>
</dbReference>
<organism evidence="2 3">
    <name type="scientific">Dictyostelium discoideum</name>
    <name type="common">Social amoeba</name>
    <dbReference type="NCBI Taxonomy" id="44689"/>
    <lineage>
        <taxon>Eukaryota</taxon>
        <taxon>Amoebozoa</taxon>
        <taxon>Evosea</taxon>
        <taxon>Eumycetozoa</taxon>
        <taxon>Dictyostelia</taxon>
        <taxon>Dictyosteliales</taxon>
        <taxon>Dictyosteliaceae</taxon>
        <taxon>Dictyostelium</taxon>
    </lineage>
</organism>
<dbReference type="OMA" id="VEPTINW"/>
<reference evidence="2 3" key="1">
    <citation type="journal article" date="2005" name="Nature">
        <title>The genome of the social amoeba Dictyostelium discoideum.</title>
        <authorList>
            <consortium name="The Dictyostelium discoideum Sequencing Consortium"/>
            <person name="Eichinger L."/>
            <person name="Pachebat J.A."/>
            <person name="Glockner G."/>
            <person name="Rajandream M.A."/>
            <person name="Sucgang R."/>
            <person name="Berriman M."/>
            <person name="Song J."/>
            <person name="Olsen R."/>
            <person name="Szafranski K."/>
            <person name="Xu Q."/>
            <person name="Tunggal B."/>
            <person name="Kummerfeld S."/>
            <person name="Madera M."/>
            <person name="Konfortov B.A."/>
            <person name="Rivero F."/>
            <person name="Bankier A.T."/>
            <person name="Lehmann R."/>
            <person name="Hamlin N."/>
            <person name="Davies R."/>
            <person name="Gaudet P."/>
            <person name="Fey P."/>
            <person name="Pilcher K."/>
            <person name="Chen G."/>
            <person name="Saunders D."/>
            <person name="Sodergren E."/>
            <person name="Davis P."/>
            <person name="Kerhornou A."/>
            <person name="Nie X."/>
            <person name="Hall N."/>
            <person name="Anjard C."/>
            <person name="Hemphill L."/>
            <person name="Bason N."/>
            <person name="Farbrother P."/>
            <person name="Desany B."/>
            <person name="Just E."/>
            <person name="Morio T."/>
            <person name="Rost R."/>
            <person name="Churcher C."/>
            <person name="Cooper J."/>
            <person name="Haydock S."/>
            <person name="van Driessche N."/>
            <person name="Cronin A."/>
            <person name="Goodhead I."/>
            <person name="Muzny D."/>
            <person name="Mourier T."/>
            <person name="Pain A."/>
            <person name="Lu M."/>
            <person name="Harper D."/>
            <person name="Lindsay R."/>
            <person name="Hauser H."/>
            <person name="James K."/>
            <person name="Quiles M."/>
            <person name="Madan Babu M."/>
            <person name="Saito T."/>
            <person name="Buchrieser C."/>
            <person name="Wardroper A."/>
            <person name="Felder M."/>
            <person name="Thangavelu M."/>
            <person name="Johnson D."/>
            <person name="Knights A."/>
            <person name="Loulseged H."/>
            <person name="Mungall K."/>
            <person name="Oliver K."/>
            <person name="Price C."/>
            <person name="Quail M.A."/>
            <person name="Urushihara H."/>
            <person name="Hernandez J."/>
            <person name="Rabbinowitsch E."/>
            <person name="Steffen D."/>
            <person name="Sanders M."/>
            <person name="Ma J."/>
            <person name="Kohara Y."/>
            <person name="Sharp S."/>
            <person name="Simmonds M."/>
            <person name="Spiegler S."/>
            <person name="Tivey A."/>
            <person name="Sugano S."/>
            <person name="White B."/>
            <person name="Walker D."/>
            <person name="Woodward J."/>
            <person name="Winckler T."/>
            <person name="Tanaka Y."/>
            <person name="Shaulsky G."/>
            <person name="Schleicher M."/>
            <person name="Weinstock G."/>
            <person name="Rosenthal A."/>
            <person name="Cox E.C."/>
            <person name="Chisholm R.L."/>
            <person name="Gibbs R."/>
            <person name="Loomis W.F."/>
            <person name="Platzer M."/>
            <person name="Kay R.R."/>
            <person name="Williams J."/>
            <person name="Dear P.H."/>
            <person name="Noegel A.A."/>
            <person name="Barrell B."/>
            <person name="Kuspa A."/>
        </authorList>
    </citation>
    <scope>NUCLEOTIDE SEQUENCE [LARGE SCALE GENOMIC DNA]</scope>
    <source>
        <strain evidence="2 3">AX4</strain>
    </source>
</reference>
<comment type="caution">
    <text evidence="2">The sequence shown here is derived from an EMBL/GenBank/DDBJ whole genome shotgun (WGS) entry which is preliminary data.</text>
</comment>
<dbReference type="RefSeq" id="XP_638294.1">
    <property type="nucleotide sequence ID" value="XM_633202.1"/>
</dbReference>
<dbReference type="InParanoid" id="Q54NH5"/>
<dbReference type="HOGENOM" id="CLU_730437_0_0_1"/>
<dbReference type="KEGG" id="ddi:DDB_G0285255"/>
<dbReference type="dictyBase" id="DDB_G0285255"/>
<evidence type="ECO:0000313" key="3">
    <source>
        <dbReference type="Proteomes" id="UP000002195"/>
    </source>
</evidence>
<evidence type="ECO:0000313" key="2">
    <source>
        <dbReference type="EMBL" id="EAL64791.1"/>
    </source>
</evidence>
<gene>
    <name evidence="2" type="ORF">DDB_G0285255</name>
</gene>
<proteinExistence type="predicted"/>